<dbReference type="SUPFAM" id="SSF52047">
    <property type="entry name" value="RNI-like"/>
    <property type="match status" value="1"/>
</dbReference>
<gene>
    <name evidence="3" type="ORF">R3P38DRAFT_3120223</name>
</gene>
<dbReference type="EMBL" id="JAWWNJ010000162">
    <property type="protein sequence ID" value="KAK6977960.1"/>
    <property type="molecule type" value="Genomic_DNA"/>
</dbReference>
<comment type="caution">
    <text evidence="3">The sequence shown here is derived from an EMBL/GenBank/DDBJ whole genome shotgun (WGS) entry which is preliminary data.</text>
</comment>
<evidence type="ECO:0000313" key="3">
    <source>
        <dbReference type="EMBL" id="KAK6977960.1"/>
    </source>
</evidence>
<keyword evidence="1" id="KW-0175">Coiled coil</keyword>
<reference evidence="3 4" key="1">
    <citation type="journal article" date="2024" name="J Genomics">
        <title>Draft genome sequencing and assembly of Favolaschia claudopus CIRM-BRFM 2984 isolated from oak limbs.</title>
        <authorList>
            <person name="Navarro D."/>
            <person name="Drula E."/>
            <person name="Chaduli D."/>
            <person name="Cazenave R."/>
            <person name="Ahrendt S."/>
            <person name="Wang J."/>
            <person name="Lipzen A."/>
            <person name="Daum C."/>
            <person name="Barry K."/>
            <person name="Grigoriev I.V."/>
            <person name="Favel A."/>
            <person name="Rosso M.N."/>
            <person name="Martin F."/>
        </authorList>
    </citation>
    <scope>NUCLEOTIDE SEQUENCE [LARGE SCALE GENOMIC DNA]</scope>
    <source>
        <strain evidence="3 4">CIRM-BRFM 2984</strain>
    </source>
</reference>
<dbReference type="InterPro" id="IPR001810">
    <property type="entry name" value="F-box_dom"/>
</dbReference>
<evidence type="ECO:0000313" key="4">
    <source>
        <dbReference type="Proteomes" id="UP001362999"/>
    </source>
</evidence>
<dbReference type="Pfam" id="PF12937">
    <property type="entry name" value="F-box-like"/>
    <property type="match status" value="1"/>
</dbReference>
<accession>A0AAV9ZD64</accession>
<dbReference type="SUPFAM" id="SSF81383">
    <property type="entry name" value="F-box domain"/>
    <property type="match status" value="1"/>
</dbReference>
<proteinExistence type="predicted"/>
<protein>
    <submittedName>
        <fullName evidence="3">F-box domain-containing protein</fullName>
    </submittedName>
</protein>
<dbReference type="Proteomes" id="UP001362999">
    <property type="component" value="Unassembled WGS sequence"/>
</dbReference>
<dbReference type="AlphaFoldDB" id="A0AAV9ZD64"/>
<feature type="domain" description="F-box" evidence="2">
    <location>
        <begin position="55"/>
        <end position="112"/>
    </location>
</feature>
<organism evidence="3 4">
    <name type="scientific">Favolaschia claudopus</name>
    <dbReference type="NCBI Taxonomy" id="2862362"/>
    <lineage>
        <taxon>Eukaryota</taxon>
        <taxon>Fungi</taxon>
        <taxon>Dikarya</taxon>
        <taxon>Basidiomycota</taxon>
        <taxon>Agaricomycotina</taxon>
        <taxon>Agaricomycetes</taxon>
        <taxon>Agaricomycetidae</taxon>
        <taxon>Agaricales</taxon>
        <taxon>Marasmiineae</taxon>
        <taxon>Mycenaceae</taxon>
        <taxon>Favolaschia</taxon>
    </lineage>
</organism>
<dbReference type="InterPro" id="IPR036047">
    <property type="entry name" value="F-box-like_dom_sf"/>
</dbReference>
<dbReference type="InterPro" id="IPR032675">
    <property type="entry name" value="LRR_dom_sf"/>
</dbReference>
<name>A0AAV9ZD64_9AGAR</name>
<evidence type="ECO:0000256" key="1">
    <source>
        <dbReference type="SAM" id="Coils"/>
    </source>
</evidence>
<keyword evidence="4" id="KW-1185">Reference proteome</keyword>
<dbReference type="Gene3D" id="1.20.1280.50">
    <property type="match status" value="1"/>
</dbReference>
<evidence type="ECO:0000259" key="2">
    <source>
        <dbReference type="Pfam" id="PF12937"/>
    </source>
</evidence>
<sequence>MILSLEADRAVVAEKEAQILELEAQMAVLEESISVLRAAKKPAEDRLNSHKCPVLTLPNEIISEIFQHYLPIYPEPPQFFEGLSPTTLTQICRQWREIGHSTPALWRAIDLRPINVSLEAANNLAPLWLERSGHLPLSIYGTDGKGLFPAFSASIPHCARWEHLHLSLDNPSNLKALDVATPLLRTLTLYINHKTVSAPHQFQYAPLLRSVVLEDCHSPSVIVPWSQLTSLALMCMYTREFPPILRQTSNLVHCTLLMWGGDPLGNGPDYDDITLSRLETLVFESDNDTDVVFFKHLVTPALVCLELAESFLSLDGFGAAVAPHGGVVGSLEAFISKSGCQLRELQITQATVSEEIYRHAFPSISVINCSKTIASW</sequence>
<dbReference type="Gene3D" id="3.80.10.10">
    <property type="entry name" value="Ribonuclease Inhibitor"/>
    <property type="match status" value="1"/>
</dbReference>
<feature type="coiled-coil region" evidence="1">
    <location>
        <begin position="5"/>
        <end position="39"/>
    </location>
</feature>